<evidence type="ECO:0000256" key="3">
    <source>
        <dbReference type="ARBA" id="ARBA00023125"/>
    </source>
</evidence>
<feature type="compositionally biased region" description="Polar residues" evidence="9">
    <location>
        <begin position="340"/>
        <end position="352"/>
    </location>
</feature>
<dbReference type="SMART" id="SM00339">
    <property type="entry name" value="FH"/>
    <property type="match status" value="1"/>
</dbReference>
<dbReference type="PANTHER" id="PTHR13962">
    <property type="entry name" value="FORKHEAD BOX PROTEIN N3-LIKE PROTEIN-RELATED"/>
    <property type="match status" value="1"/>
</dbReference>
<dbReference type="InterPro" id="IPR047404">
    <property type="entry name" value="FH_FOXN3"/>
</dbReference>
<dbReference type="GO" id="GO:0003700">
    <property type="term" value="F:DNA-binding transcription factor activity"/>
    <property type="evidence" value="ECO:0007669"/>
    <property type="project" value="InterPro"/>
</dbReference>
<dbReference type="InterPro" id="IPR036388">
    <property type="entry name" value="WH-like_DNA-bd_sf"/>
</dbReference>
<comment type="function">
    <text evidence="6">Acts as a transcriptional repressor. May be involved in DNA damage-inducible cell cycle arrests (checkpoints).</text>
</comment>
<dbReference type="GO" id="GO:0000987">
    <property type="term" value="F:cis-regulatory region sequence-specific DNA binding"/>
    <property type="evidence" value="ECO:0007669"/>
    <property type="project" value="TreeGrafter"/>
</dbReference>
<dbReference type="InterPro" id="IPR047119">
    <property type="entry name" value="FOXN2/3-like"/>
</dbReference>
<dbReference type="Gene3D" id="1.10.10.10">
    <property type="entry name" value="Winged helix-like DNA-binding domain superfamily/Winged helix DNA-binding domain"/>
    <property type="match status" value="1"/>
</dbReference>
<sequence length="395" mass="44302">MTKPTGPDCKQEDAAEGHETPDKPEAESDAAMRRRLVASLSNSFPGSALTRAMKGDVTDLLDDTTSESSSLADGPLSKSCFAQLKMVEDVDEEDEEEEEEEEDEGVDEELTSLSWLQDSDLLQKTPAGQTLLMSPQVAADTNRKEPSGRPLAQGIPYNPKKHINTKPPYSFSCLIFMAIEDHPQKRLPVKDIYNWIVTNFPYFAHAPIGWKNSVRHNLSLNKCFRKVDRVRGGSVGKGSLWCIDPEYRANLLQALRKTPYHPYHQLQMVSPSSFNLHNQLKNEPIDIDVANTLLSLKSNFRSRSPSPPEFGSERERKQTRRRRLKDVVITEIPSEDHSYATQHTMSPATSIDDQYDFGRRTSTSSSCTMETDDEERVKEGADALLHLAGLKPISP</sequence>
<dbReference type="InterPro" id="IPR036390">
    <property type="entry name" value="WH_DNA-bd_sf"/>
</dbReference>
<dbReference type="PRINTS" id="PR00053">
    <property type="entry name" value="FORKHEAD"/>
</dbReference>
<protein>
    <recommendedName>
        <fullName evidence="7">Forkhead box protein N3</fullName>
    </recommendedName>
</protein>
<feature type="compositionally biased region" description="Acidic residues" evidence="9">
    <location>
        <begin position="89"/>
        <end position="109"/>
    </location>
</feature>
<keyword evidence="3 8" id="KW-0238">DNA-binding</keyword>
<dbReference type="PANTHER" id="PTHR13962:SF22">
    <property type="entry name" value="FORKHEAD BOX PROTEIN N3-LIKE PROTEIN"/>
    <property type="match status" value="1"/>
</dbReference>
<name>A0A7I8W4J3_9ANNE</name>
<comment type="caution">
    <text evidence="11">The sequence shown here is derived from an EMBL/GenBank/DDBJ whole genome shotgun (WGS) entry which is preliminary data.</text>
</comment>
<feature type="region of interest" description="Disordered" evidence="9">
    <location>
        <begin position="140"/>
        <end position="159"/>
    </location>
</feature>
<evidence type="ECO:0000256" key="9">
    <source>
        <dbReference type="SAM" id="MobiDB-lite"/>
    </source>
</evidence>
<evidence type="ECO:0000256" key="7">
    <source>
        <dbReference type="ARBA" id="ARBA00034870"/>
    </source>
</evidence>
<evidence type="ECO:0000256" key="4">
    <source>
        <dbReference type="ARBA" id="ARBA00023163"/>
    </source>
</evidence>
<keyword evidence="2" id="KW-0805">Transcription regulation</keyword>
<dbReference type="CDD" id="cd20059">
    <property type="entry name" value="FH_FOXN3"/>
    <property type="match status" value="1"/>
</dbReference>
<dbReference type="PROSITE" id="PS50039">
    <property type="entry name" value="FORK_HEAD_3"/>
    <property type="match status" value="1"/>
</dbReference>
<dbReference type="InterPro" id="IPR030456">
    <property type="entry name" value="TF_fork_head_CS_2"/>
</dbReference>
<evidence type="ECO:0000313" key="11">
    <source>
        <dbReference type="EMBL" id="CAD5123025.1"/>
    </source>
</evidence>
<keyword evidence="12" id="KW-1185">Reference proteome</keyword>
<dbReference type="PROSITE" id="PS00657">
    <property type="entry name" value="FORK_HEAD_1"/>
    <property type="match status" value="1"/>
</dbReference>
<dbReference type="EMBL" id="CAJFCJ010000019">
    <property type="protein sequence ID" value="CAD5123025.1"/>
    <property type="molecule type" value="Genomic_DNA"/>
</dbReference>
<dbReference type="InterPro" id="IPR001766">
    <property type="entry name" value="Fork_head_dom"/>
</dbReference>
<keyword evidence="4" id="KW-0804">Transcription</keyword>
<dbReference type="GO" id="GO:0005634">
    <property type="term" value="C:nucleus"/>
    <property type="evidence" value="ECO:0007669"/>
    <property type="project" value="UniProtKB-SubCell"/>
</dbReference>
<evidence type="ECO:0000256" key="8">
    <source>
        <dbReference type="PROSITE-ProRule" id="PRU00089"/>
    </source>
</evidence>
<feature type="region of interest" description="Disordered" evidence="9">
    <location>
        <begin position="340"/>
        <end position="376"/>
    </location>
</feature>
<dbReference type="AlphaFoldDB" id="A0A7I8W4J3"/>
<reference evidence="11 12" key="1">
    <citation type="submission" date="2020-08" db="EMBL/GenBank/DDBJ databases">
        <authorList>
            <person name="Hejnol A."/>
        </authorList>
    </citation>
    <scope>NUCLEOTIDE SEQUENCE [LARGE SCALE GENOMIC DNA]</scope>
</reference>
<evidence type="ECO:0000256" key="2">
    <source>
        <dbReference type="ARBA" id="ARBA00023015"/>
    </source>
</evidence>
<organism evidence="11 12">
    <name type="scientific">Dimorphilus gyrociliatus</name>
    <dbReference type="NCBI Taxonomy" id="2664684"/>
    <lineage>
        <taxon>Eukaryota</taxon>
        <taxon>Metazoa</taxon>
        <taxon>Spiralia</taxon>
        <taxon>Lophotrochozoa</taxon>
        <taxon>Annelida</taxon>
        <taxon>Polychaeta</taxon>
        <taxon>Polychaeta incertae sedis</taxon>
        <taxon>Dinophilidae</taxon>
        <taxon>Dimorphilus</taxon>
    </lineage>
</organism>
<feature type="compositionally biased region" description="Polar residues" evidence="9">
    <location>
        <begin position="360"/>
        <end position="369"/>
    </location>
</feature>
<feature type="region of interest" description="Disordered" evidence="9">
    <location>
        <begin position="298"/>
        <end position="323"/>
    </location>
</feature>
<comment type="subcellular location">
    <subcellularLocation>
        <location evidence="1 8">Nucleus</location>
    </subcellularLocation>
</comment>
<feature type="domain" description="Fork-head" evidence="10">
    <location>
        <begin position="166"/>
        <end position="253"/>
    </location>
</feature>
<evidence type="ECO:0000259" key="10">
    <source>
        <dbReference type="PROSITE" id="PS50039"/>
    </source>
</evidence>
<accession>A0A7I8W4J3</accession>
<evidence type="ECO:0000256" key="5">
    <source>
        <dbReference type="ARBA" id="ARBA00023242"/>
    </source>
</evidence>
<feature type="region of interest" description="Disordered" evidence="9">
    <location>
        <begin position="1"/>
        <end position="34"/>
    </location>
</feature>
<dbReference type="OrthoDB" id="5954824at2759"/>
<dbReference type="PROSITE" id="PS00658">
    <property type="entry name" value="FORK_HEAD_2"/>
    <property type="match status" value="1"/>
</dbReference>
<feature type="region of interest" description="Disordered" evidence="9">
    <location>
        <begin position="88"/>
        <end position="109"/>
    </location>
</feature>
<dbReference type="SUPFAM" id="SSF46785">
    <property type="entry name" value="Winged helix' DNA-binding domain"/>
    <property type="match status" value="1"/>
</dbReference>
<feature type="DNA-binding region" description="Fork-head" evidence="8">
    <location>
        <begin position="166"/>
        <end position="253"/>
    </location>
</feature>
<gene>
    <name evidence="11" type="ORF">DGYR_LOCUS10752</name>
</gene>
<evidence type="ECO:0000256" key="6">
    <source>
        <dbReference type="ARBA" id="ARBA00034657"/>
    </source>
</evidence>
<evidence type="ECO:0000256" key="1">
    <source>
        <dbReference type="ARBA" id="ARBA00004123"/>
    </source>
</evidence>
<keyword evidence="5 8" id="KW-0539">Nucleus</keyword>
<proteinExistence type="predicted"/>
<feature type="compositionally biased region" description="Basic and acidic residues" evidence="9">
    <location>
        <begin position="9"/>
        <end position="32"/>
    </location>
</feature>
<dbReference type="Proteomes" id="UP000549394">
    <property type="component" value="Unassembled WGS sequence"/>
</dbReference>
<dbReference type="InterPro" id="IPR018122">
    <property type="entry name" value="TF_fork_head_CS_1"/>
</dbReference>
<dbReference type="Pfam" id="PF00250">
    <property type="entry name" value="Forkhead"/>
    <property type="match status" value="1"/>
</dbReference>
<evidence type="ECO:0000313" key="12">
    <source>
        <dbReference type="Proteomes" id="UP000549394"/>
    </source>
</evidence>